<dbReference type="EC" id="3.1.3.-" evidence="1"/>
<organism evidence="1 2">
    <name type="scientific">Larkinella insperata</name>
    <dbReference type="NCBI Taxonomy" id="332158"/>
    <lineage>
        <taxon>Bacteria</taxon>
        <taxon>Pseudomonadati</taxon>
        <taxon>Bacteroidota</taxon>
        <taxon>Cytophagia</taxon>
        <taxon>Cytophagales</taxon>
        <taxon>Spirosomataceae</taxon>
        <taxon>Larkinella</taxon>
    </lineage>
</organism>
<dbReference type="InterPro" id="IPR006439">
    <property type="entry name" value="HAD-SF_hydro_IA"/>
</dbReference>
<dbReference type="Gene3D" id="3.40.50.1000">
    <property type="entry name" value="HAD superfamily/HAD-like"/>
    <property type="match status" value="1"/>
</dbReference>
<reference evidence="2" key="1">
    <citation type="journal article" date="2019" name="Int. J. Syst. Evol. Microbiol.">
        <title>The Global Catalogue of Microorganisms (GCM) 10K type strain sequencing project: providing services to taxonomists for standard genome sequencing and annotation.</title>
        <authorList>
            <consortium name="The Broad Institute Genomics Platform"/>
            <consortium name="The Broad Institute Genome Sequencing Center for Infectious Disease"/>
            <person name="Wu L."/>
            <person name="Ma J."/>
        </authorList>
    </citation>
    <scope>NUCLEOTIDE SEQUENCE [LARGE SCALE GENOMIC DNA]</scope>
    <source>
        <strain evidence="2">CCUG 55608</strain>
    </source>
</reference>
<comment type="caution">
    <text evidence="1">The sequence shown here is derived from an EMBL/GenBank/DDBJ whole genome shotgun (WGS) entry which is preliminary data.</text>
</comment>
<dbReference type="InterPro" id="IPR036412">
    <property type="entry name" value="HAD-like_sf"/>
</dbReference>
<dbReference type="PANTHER" id="PTHR43611:SF3">
    <property type="entry name" value="FLAVIN MONONUCLEOTIDE HYDROLASE 1, CHLOROPLATIC"/>
    <property type="match status" value="1"/>
</dbReference>
<keyword evidence="2" id="KW-1185">Reference proteome</keyword>
<sequence length="218" mass="25486">MELAPIKFLFLDVGGVLLTNGWGHESRQRAAQTFGFDYSEMDVLHDFIFNTYEMGRITLDEYLDTVVFHKPRDFTREDFKSFLFAQSVELPNMLEWLIEWKKANPQIRILSINNEGRELNDYRIKKFKLHRCFDAFISSCEVGMRKPDPGIFRLAMGVAQASPEQCLYFDDRLMLVEAARRLGIQAQHHQTFEATKAILEKLNQEPINLQEFNGRNEV</sequence>
<dbReference type="Proteomes" id="UP001597116">
    <property type="component" value="Unassembled WGS sequence"/>
</dbReference>
<dbReference type="EMBL" id="JBHTLP010000006">
    <property type="protein sequence ID" value="MFD1141024.1"/>
    <property type="molecule type" value="Genomic_DNA"/>
</dbReference>
<dbReference type="PRINTS" id="PR00413">
    <property type="entry name" value="HADHALOGNASE"/>
</dbReference>
<dbReference type="SFLD" id="SFLDS00003">
    <property type="entry name" value="Haloacid_Dehalogenase"/>
    <property type="match status" value="1"/>
</dbReference>
<dbReference type="SFLD" id="SFLDG01129">
    <property type="entry name" value="C1.5:_HAD__Beta-PGM__Phosphata"/>
    <property type="match status" value="1"/>
</dbReference>
<dbReference type="RefSeq" id="WP_265990620.1">
    <property type="nucleotide sequence ID" value="NZ_CP110973.1"/>
</dbReference>
<evidence type="ECO:0000313" key="1">
    <source>
        <dbReference type="EMBL" id="MFD1141024.1"/>
    </source>
</evidence>
<dbReference type="Gene3D" id="1.10.150.240">
    <property type="entry name" value="Putative phosphatase, domain 2"/>
    <property type="match status" value="1"/>
</dbReference>
<dbReference type="InterPro" id="IPR023198">
    <property type="entry name" value="PGP-like_dom2"/>
</dbReference>
<dbReference type="Pfam" id="PF00702">
    <property type="entry name" value="Hydrolase"/>
    <property type="match status" value="1"/>
</dbReference>
<evidence type="ECO:0000313" key="2">
    <source>
        <dbReference type="Proteomes" id="UP001597116"/>
    </source>
</evidence>
<proteinExistence type="predicted"/>
<gene>
    <name evidence="1" type="ORF">ACFQ4C_07885</name>
</gene>
<protein>
    <submittedName>
        <fullName evidence="1">HAD family hydrolase</fullName>
        <ecNumber evidence="1">3.1.3.-</ecNumber>
    </submittedName>
</protein>
<dbReference type="PANTHER" id="PTHR43611">
    <property type="entry name" value="ALPHA-D-GLUCOSE 1-PHOSPHATE PHOSPHATASE"/>
    <property type="match status" value="1"/>
</dbReference>
<accession>A0ABW3Q3M1</accession>
<dbReference type="InterPro" id="IPR023214">
    <property type="entry name" value="HAD_sf"/>
</dbReference>
<keyword evidence="1" id="KW-0378">Hydrolase</keyword>
<name>A0ABW3Q3M1_9BACT</name>
<dbReference type="SUPFAM" id="SSF56784">
    <property type="entry name" value="HAD-like"/>
    <property type="match status" value="1"/>
</dbReference>
<dbReference type="NCBIfam" id="TIGR01509">
    <property type="entry name" value="HAD-SF-IA-v3"/>
    <property type="match status" value="1"/>
</dbReference>
<dbReference type="GO" id="GO:0016787">
    <property type="term" value="F:hydrolase activity"/>
    <property type="evidence" value="ECO:0007669"/>
    <property type="project" value="UniProtKB-KW"/>
</dbReference>